<evidence type="ECO:0000256" key="1">
    <source>
        <dbReference type="SAM" id="MobiDB-lite"/>
    </source>
</evidence>
<sequence>MAALAVMTNRFSPPEIVLGVKAHLGRKLRTRISSESQFYNGGEVFAEQEALPSSELIWTCAVTPRKGYDASQTSDSSSKLCITQHS</sequence>
<evidence type="ECO:0000313" key="3">
    <source>
        <dbReference type="Proteomes" id="UP001196413"/>
    </source>
</evidence>
<name>A0AAD5R1C8_PARTN</name>
<protein>
    <submittedName>
        <fullName evidence="2">Uncharacterized protein</fullName>
    </submittedName>
</protein>
<feature type="region of interest" description="Disordered" evidence="1">
    <location>
        <begin position="67"/>
        <end position="86"/>
    </location>
</feature>
<proteinExistence type="predicted"/>
<keyword evidence="3" id="KW-1185">Reference proteome</keyword>
<comment type="caution">
    <text evidence="2">The sequence shown here is derived from an EMBL/GenBank/DDBJ whole genome shotgun (WGS) entry which is preliminary data.</text>
</comment>
<reference evidence="2" key="1">
    <citation type="submission" date="2021-06" db="EMBL/GenBank/DDBJ databases">
        <title>Parelaphostrongylus tenuis whole genome reference sequence.</title>
        <authorList>
            <person name="Garwood T.J."/>
            <person name="Larsen P.A."/>
            <person name="Fountain-Jones N.M."/>
            <person name="Garbe J.R."/>
            <person name="Macchietto M.G."/>
            <person name="Kania S.A."/>
            <person name="Gerhold R.W."/>
            <person name="Richards J.E."/>
            <person name="Wolf T.M."/>
        </authorList>
    </citation>
    <scope>NUCLEOTIDE SEQUENCE</scope>
    <source>
        <strain evidence="2">MNPRO001-30</strain>
        <tissue evidence="2">Meninges</tissue>
    </source>
</reference>
<evidence type="ECO:0000313" key="2">
    <source>
        <dbReference type="EMBL" id="KAJ1367646.1"/>
    </source>
</evidence>
<dbReference type="Proteomes" id="UP001196413">
    <property type="component" value="Unassembled WGS sequence"/>
</dbReference>
<dbReference type="EMBL" id="JAHQIW010005966">
    <property type="protein sequence ID" value="KAJ1367646.1"/>
    <property type="molecule type" value="Genomic_DNA"/>
</dbReference>
<dbReference type="AlphaFoldDB" id="A0AAD5R1C8"/>
<organism evidence="2 3">
    <name type="scientific">Parelaphostrongylus tenuis</name>
    <name type="common">Meningeal worm</name>
    <dbReference type="NCBI Taxonomy" id="148309"/>
    <lineage>
        <taxon>Eukaryota</taxon>
        <taxon>Metazoa</taxon>
        <taxon>Ecdysozoa</taxon>
        <taxon>Nematoda</taxon>
        <taxon>Chromadorea</taxon>
        <taxon>Rhabditida</taxon>
        <taxon>Rhabditina</taxon>
        <taxon>Rhabditomorpha</taxon>
        <taxon>Strongyloidea</taxon>
        <taxon>Metastrongylidae</taxon>
        <taxon>Parelaphostrongylus</taxon>
    </lineage>
</organism>
<gene>
    <name evidence="2" type="ORF">KIN20_028598</name>
</gene>
<accession>A0AAD5R1C8</accession>
<feature type="compositionally biased region" description="Polar residues" evidence="1">
    <location>
        <begin position="70"/>
        <end position="86"/>
    </location>
</feature>